<accession>A0ABS7EJN3</accession>
<protein>
    <submittedName>
        <fullName evidence="1">Uncharacterized protein</fullName>
    </submittedName>
</protein>
<keyword evidence="2" id="KW-1185">Reference proteome</keyword>
<dbReference type="RefSeq" id="WP_220105187.1">
    <property type="nucleotide sequence ID" value="NZ_JAHZSS010000024.1"/>
</dbReference>
<evidence type="ECO:0000313" key="2">
    <source>
        <dbReference type="Proteomes" id="UP001166251"/>
    </source>
</evidence>
<sequence length="140" mass="15987">MKLLRDLQQQWVGVMSVLIAVTALATSQYRSDVTEHNRTLRFAAFEMLKELGALQQLVHQSHFSETPPPDYNLQGWNHVLLIRDFSVLLPAPVPAQTERLVDQWQQHWPTLTEQRASNDALTQQITTTREAVTAMVQALN</sequence>
<dbReference type="Proteomes" id="UP001166251">
    <property type="component" value="Unassembled WGS sequence"/>
</dbReference>
<reference evidence="1" key="1">
    <citation type="submission" date="2021-07" db="EMBL/GenBank/DDBJ databases">
        <title>Neiella marina sp. nov., isolated from the intestinal content of sea cucumber Apostichopus japonicus.</title>
        <authorList>
            <person name="Bai X."/>
        </authorList>
    </citation>
    <scope>NUCLEOTIDE SEQUENCE</scope>
    <source>
        <strain evidence="1">126</strain>
    </source>
</reference>
<name>A0ABS7EJN3_9GAMM</name>
<comment type="caution">
    <text evidence="1">The sequence shown here is derived from an EMBL/GenBank/DDBJ whole genome shotgun (WGS) entry which is preliminary data.</text>
</comment>
<dbReference type="EMBL" id="JAHZSS010000024">
    <property type="protein sequence ID" value="MBW8192567.1"/>
    <property type="molecule type" value="Genomic_DNA"/>
</dbReference>
<proteinExistence type="predicted"/>
<gene>
    <name evidence="1" type="ORF">K0504_16120</name>
</gene>
<organism evidence="1 2">
    <name type="scientific">Neiella holothuriorum</name>
    <dbReference type="NCBI Taxonomy" id="2870530"/>
    <lineage>
        <taxon>Bacteria</taxon>
        <taxon>Pseudomonadati</taxon>
        <taxon>Pseudomonadota</taxon>
        <taxon>Gammaproteobacteria</taxon>
        <taxon>Alteromonadales</taxon>
        <taxon>Echinimonadaceae</taxon>
        <taxon>Neiella</taxon>
    </lineage>
</organism>
<evidence type="ECO:0000313" key="1">
    <source>
        <dbReference type="EMBL" id="MBW8192567.1"/>
    </source>
</evidence>